<reference evidence="1" key="2">
    <citation type="submission" date="2020-07" db="EMBL/GenBank/DDBJ databases">
        <authorList>
            <person name="Vera ALvarez R."/>
            <person name="Arias-Moreno D.M."/>
            <person name="Jimenez-Jacinto V."/>
            <person name="Jimenez-Bremont J.F."/>
            <person name="Swaminathan K."/>
            <person name="Moose S.P."/>
            <person name="Guerrero-Gonzalez M.L."/>
            <person name="Marino-Ramirez L."/>
            <person name="Landsman D."/>
            <person name="Rodriguez-Kessler M."/>
            <person name="Delgado-Sanchez P."/>
        </authorList>
    </citation>
    <scope>NUCLEOTIDE SEQUENCE</scope>
    <source>
        <tissue evidence="1">Cladode</tissue>
    </source>
</reference>
<accession>A0A7C9EYR9</accession>
<dbReference type="EMBL" id="GISG01248093">
    <property type="protein sequence ID" value="MBA4670609.1"/>
    <property type="molecule type" value="Transcribed_RNA"/>
</dbReference>
<reference evidence="1" key="1">
    <citation type="journal article" date="2013" name="J. Plant Res.">
        <title>Effect of fungi and light on seed germination of three Opuntia species from semiarid lands of central Mexico.</title>
        <authorList>
            <person name="Delgado-Sanchez P."/>
            <person name="Jimenez-Bremont J.F."/>
            <person name="Guerrero-Gonzalez Mde L."/>
            <person name="Flores J."/>
        </authorList>
    </citation>
    <scope>NUCLEOTIDE SEQUENCE</scope>
    <source>
        <tissue evidence="1">Cladode</tissue>
    </source>
</reference>
<dbReference type="EMBL" id="GISG01248094">
    <property type="protein sequence ID" value="MBA4670610.1"/>
    <property type="molecule type" value="Transcribed_RNA"/>
</dbReference>
<proteinExistence type="predicted"/>
<name>A0A7C9EYR9_OPUST</name>
<sequence length="99" mass="11513">MSNVALQRQPLKYVNPQHVVHKKLNVVLPPQVPNPWNVLCKRLARAMIQSPRHTRHHIAPRALQSADLTLMIIIHHPVEETCAIFLMPLVVKRPKRRKF</sequence>
<evidence type="ECO:0000313" key="1">
    <source>
        <dbReference type="EMBL" id="MBA4670609.1"/>
    </source>
</evidence>
<protein>
    <submittedName>
        <fullName evidence="1">Uncharacterized protein</fullName>
    </submittedName>
</protein>
<organism evidence="1">
    <name type="scientific">Opuntia streptacantha</name>
    <name type="common">Prickly pear cactus</name>
    <name type="synonym">Opuntia cardona</name>
    <dbReference type="NCBI Taxonomy" id="393608"/>
    <lineage>
        <taxon>Eukaryota</taxon>
        <taxon>Viridiplantae</taxon>
        <taxon>Streptophyta</taxon>
        <taxon>Embryophyta</taxon>
        <taxon>Tracheophyta</taxon>
        <taxon>Spermatophyta</taxon>
        <taxon>Magnoliopsida</taxon>
        <taxon>eudicotyledons</taxon>
        <taxon>Gunneridae</taxon>
        <taxon>Pentapetalae</taxon>
        <taxon>Caryophyllales</taxon>
        <taxon>Cactineae</taxon>
        <taxon>Cactaceae</taxon>
        <taxon>Opuntioideae</taxon>
        <taxon>Opuntia</taxon>
    </lineage>
</organism>
<dbReference type="AlphaFoldDB" id="A0A7C9EYR9"/>